<accession>A0A8H6X1Z8</accession>
<name>A0A8H6X1Z8_9AGAR</name>
<dbReference type="AlphaFoldDB" id="A0A8H6X1Z8"/>
<comment type="caution">
    <text evidence="1">The sequence shown here is derived from an EMBL/GenBank/DDBJ whole genome shotgun (WGS) entry which is preliminary data.</text>
</comment>
<organism evidence="1 2">
    <name type="scientific">Mycena venus</name>
    <dbReference type="NCBI Taxonomy" id="2733690"/>
    <lineage>
        <taxon>Eukaryota</taxon>
        <taxon>Fungi</taxon>
        <taxon>Dikarya</taxon>
        <taxon>Basidiomycota</taxon>
        <taxon>Agaricomycotina</taxon>
        <taxon>Agaricomycetes</taxon>
        <taxon>Agaricomycetidae</taxon>
        <taxon>Agaricales</taxon>
        <taxon>Marasmiineae</taxon>
        <taxon>Mycenaceae</taxon>
        <taxon>Mycena</taxon>
    </lineage>
</organism>
<protein>
    <submittedName>
        <fullName evidence="1">F-box domain-containing protein</fullName>
    </submittedName>
</protein>
<gene>
    <name evidence="1" type="ORF">MVEN_02400200</name>
</gene>
<dbReference type="SUPFAM" id="SSF52047">
    <property type="entry name" value="RNI-like"/>
    <property type="match status" value="1"/>
</dbReference>
<sequence>MVNDFPEELISEILAHVLMVFETEKMFSDTSFPFVSHPGRNSSALLVCRTWLRACALQDTLLDNAGLGQYMKMLRLEGGFGPSIQHILQQSPNITDIFLSLRIRPPDSTDGLVPGLQYINPIKMIIDEDDINFYKNKDLRALVAAIQECATAKWTNLTSISLPYVGIMGSERESLVRALFACRTLKTISLRQPSMMDVLLLLPLAENPSVESIHLGRKRPWFAAVIPSNSRLASVVRWT</sequence>
<dbReference type="OrthoDB" id="2786563at2759"/>
<evidence type="ECO:0000313" key="1">
    <source>
        <dbReference type="EMBL" id="KAF7332943.1"/>
    </source>
</evidence>
<keyword evidence="2" id="KW-1185">Reference proteome</keyword>
<dbReference type="EMBL" id="JACAZI010000031">
    <property type="protein sequence ID" value="KAF7332943.1"/>
    <property type="molecule type" value="Genomic_DNA"/>
</dbReference>
<reference evidence="1" key="1">
    <citation type="submission" date="2020-05" db="EMBL/GenBank/DDBJ databases">
        <title>Mycena genomes resolve the evolution of fungal bioluminescence.</title>
        <authorList>
            <person name="Tsai I.J."/>
        </authorList>
    </citation>
    <scope>NUCLEOTIDE SEQUENCE</scope>
    <source>
        <strain evidence="1">CCC161011</strain>
    </source>
</reference>
<proteinExistence type="predicted"/>
<dbReference type="Proteomes" id="UP000620124">
    <property type="component" value="Unassembled WGS sequence"/>
</dbReference>
<evidence type="ECO:0000313" key="2">
    <source>
        <dbReference type="Proteomes" id="UP000620124"/>
    </source>
</evidence>